<feature type="compositionally biased region" description="Polar residues" evidence="18">
    <location>
        <begin position="165"/>
        <end position="174"/>
    </location>
</feature>
<dbReference type="Pfam" id="PF23419">
    <property type="entry name" value="WD40_RFWD3"/>
    <property type="match status" value="1"/>
</dbReference>
<evidence type="ECO:0000256" key="11">
    <source>
        <dbReference type="ARBA" id="ARBA00022786"/>
    </source>
</evidence>
<feature type="domain" description="RING-type" evidence="19">
    <location>
        <begin position="277"/>
        <end position="324"/>
    </location>
</feature>
<feature type="coiled-coil region" evidence="17">
    <location>
        <begin position="348"/>
        <end position="400"/>
    </location>
</feature>
<feature type="region of interest" description="Disordered" evidence="18">
    <location>
        <begin position="245"/>
        <end position="269"/>
    </location>
</feature>
<feature type="compositionally biased region" description="Basic and acidic residues" evidence="18">
    <location>
        <begin position="85"/>
        <end position="94"/>
    </location>
</feature>
<evidence type="ECO:0000256" key="6">
    <source>
        <dbReference type="ARBA" id="ARBA00022574"/>
    </source>
</evidence>
<keyword evidence="14" id="KW-0539">Nucleus</keyword>
<keyword evidence="11" id="KW-0833">Ubl conjugation pathway</keyword>
<dbReference type="GO" id="GO:0008270">
    <property type="term" value="F:zinc ion binding"/>
    <property type="evidence" value="ECO:0007669"/>
    <property type="project" value="UniProtKB-KW"/>
</dbReference>
<dbReference type="InterPro" id="IPR015943">
    <property type="entry name" value="WD40/YVTN_repeat-like_dom_sf"/>
</dbReference>
<evidence type="ECO:0000256" key="3">
    <source>
        <dbReference type="ARBA" id="ARBA00004906"/>
    </source>
</evidence>
<evidence type="ECO:0000313" key="21">
    <source>
        <dbReference type="Proteomes" id="UP001231518"/>
    </source>
</evidence>
<feature type="compositionally biased region" description="Acidic residues" evidence="18">
    <location>
        <begin position="1"/>
        <end position="14"/>
    </location>
</feature>
<dbReference type="AlphaFoldDB" id="A0AAD8DLT5"/>
<comment type="caution">
    <text evidence="20">The sequence shown here is derived from an EMBL/GenBank/DDBJ whole genome shotgun (WGS) entry which is preliminary data.</text>
</comment>
<dbReference type="GO" id="GO:0016567">
    <property type="term" value="P:protein ubiquitination"/>
    <property type="evidence" value="ECO:0007669"/>
    <property type="project" value="InterPro"/>
</dbReference>
<dbReference type="PROSITE" id="PS50089">
    <property type="entry name" value="ZF_RING_2"/>
    <property type="match status" value="1"/>
</dbReference>
<feature type="compositionally biased region" description="Basic and acidic residues" evidence="18">
    <location>
        <begin position="15"/>
        <end position="27"/>
    </location>
</feature>
<dbReference type="CDD" id="cd16450">
    <property type="entry name" value="mRING-C3HGC3_RFWD3"/>
    <property type="match status" value="1"/>
</dbReference>
<feature type="compositionally biased region" description="Polar residues" evidence="18">
    <location>
        <begin position="59"/>
        <end position="69"/>
    </location>
</feature>
<evidence type="ECO:0000256" key="2">
    <source>
        <dbReference type="ARBA" id="ARBA00004496"/>
    </source>
</evidence>
<keyword evidence="6" id="KW-0853">WD repeat</keyword>
<feature type="region of interest" description="Disordered" evidence="18">
    <location>
        <begin position="1"/>
        <end position="181"/>
    </location>
</feature>
<organism evidence="20 21">
    <name type="scientific">Mythimna separata</name>
    <name type="common">Oriental armyworm</name>
    <name type="synonym">Pseudaletia separata</name>
    <dbReference type="NCBI Taxonomy" id="271217"/>
    <lineage>
        <taxon>Eukaryota</taxon>
        <taxon>Metazoa</taxon>
        <taxon>Ecdysozoa</taxon>
        <taxon>Arthropoda</taxon>
        <taxon>Hexapoda</taxon>
        <taxon>Insecta</taxon>
        <taxon>Pterygota</taxon>
        <taxon>Neoptera</taxon>
        <taxon>Endopterygota</taxon>
        <taxon>Lepidoptera</taxon>
        <taxon>Glossata</taxon>
        <taxon>Ditrysia</taxon>
        <taxon>Noctuoidea</taxon>
        <taxon>Noctuidae</taxon>
        <taxon>Noctuinae</taxon>
        <taxon>Hadenini</taxon>
        <taxon>Mythimna</taxon>
    </lineage>
</organism>
<evidence type="ECO:0000256" key="7">
    <source>
        <dbReference type="ARBA" id="ARBA00022679"/>
    </source>
</evidence>
<evidence type="ECO:0000256" key="5">
    <source>
        <dbReference type="ARBA" id="ARBA00022490"/>
    </source>
</evidence>
<feature type="compositionally biased region" description="Basic and acidic residues" evidence="18">
    <location>
        <begin position="254"/>
        <end position="269"/>
    </location>
</feature>
<evidence type="ECO:0000256" key="8">
    <source>
        <dbReference type="ARBA" id="ARBA00022737"/>
    </source>
</evidence>
<comment type="catalytic activity">
    <reaction evidence="1">
        <text>S-ubiquitinyl-[E2 ubiquitin-conjugating enzyme]-L-cysteine + [acceptor protein]-L-lysine = [E2 ubiquitin-conjugating enzyme]-L-cysteine + N(6)-ubiquitinyl-[acceptor protein]-L-lysine.</text>
        <dbReference type="EC" id="2.3.2.27"/>
    </reaction>
</comment>
<evidence type="ECO:0000256" key="13">
    <source>
        <dbReference type="ARBA" id="ARBA00023204"/>
    </source>
</evidence>
<evidence type="ECO:0000256" key="1">
    <source>
        <dbReference type="ARBA" id="ARBA00000900"/>
    </source>
</evidence>
<dbReference type="GO" id="GO:0061630">
    <property type="term" value="F:ubiquitin protein ligase activity"/>
    <property type="evidence" value="ECO:0007669"/>
    <property type="project" value="UniProtKB-EC"/>
</dbReference>
<keyword evidence="21" id="KW-1185">Reference proteome</keyword>
<evidence type="ECO:0000313" key="20">
    <source>
        <dbReference type="EMBL" id="KAJ8706912.1"/>
    </source>
</evidence>
<evidence type="ECO:0000256" key="18">
    <source>
        <dbReference type="SAM" id="MobiDB-lite"/>
    </source>
</evidence>
<dbReference type="InterPro" id="IPR056527">
    <property type="entry name" value="WD40_RFWD3"/>
</dbReference>
<keyword evidence="10 16" id="KW-0479">Metal-binding</keyword>
<comment type="pathway">
    <text evidence="3">Protein modification; protein ubiquitination.</text>
</comment>
<keyword evidence="10 16" id="KW-0863">Zinc-finger</keyword>
<dbReference type="EMBL" id="JARGEI010000028">
    <property type="protein sequence ID" value="KAJ8706912.1"/>
    <property type="molecule type" value="Genomic_DNA"/>
</dbReference>
<dbReference type="SUPFAM" id="SSF57850">
    <property type="entry name" value="RING/U-box"/>
    <property type="match status" value="1"/>
</dbReference>
<reference evidence="20" key="1">
    <citation type="submission" date="2023-03" db="EMBL/GenBank/DDBJ databases">
        <title>Chromosome-level genomes of two armyworms, Mythimna separata and Mythimna loreyi, provide insights into the biosynthesis and reception of sex pheromones.</title>
        <authorList>
            <person name="Zhao H."/>
        </authorList>
    </citation>
    <scope>NUCLEOTIDE SEQUENCE</scope>
    <source>
        <strain evidence="20">BeijingLab</strain>
        <tissue evidence="20">Pupa</tissue>
    </source>
</reference>
<keyword evidence="13" id="KW-0234">DNA repair</keyword>
<comment type="subcellular location">
    <subcellularLocation>
        <location evidence="2">Cytoplasm</location>
    </subcellularLocation>
    <subcellularLocation>
        <location evidence="15">Nucleus</location>
        <location evidence="15">Nuclear body</location>
    </subcellularLocation>
</comment>
<dbReference type="GO" id="GO:0016604">
    <property type="term" value="C:nuclear body"/>
    <property type="evidence" value="ECO:0007669"/>
    <property type="project" value="UniProtKB-SubCell"/>
</dbReference>
<keyword evidence="5" id="KW-0963">Cytoplasm</keyword>
<evidence type="ECO:0000256" key="12">
    <source>
        <dbReference type="ARBA" id="ARBA00022833"/>
    </source>
</evidence>
<evidence type="ECO:0000256" key="10">
    <source>
        <dbReference type="ARBA" id="ARBA00022771"/>
    </source>
</evidence>
<gene>
    <name evidence="20" type="ORF">PYW07_012990</name>
</gene>
<dbReference type="InterPro" id="IPR036322">
    <property type="entry name" value="WD40_repeat_dom_sf"/>
</dbReference>
<dbReference type="PANTHER" id="PTHR16047">
    <property type="entry name" value="RFWD3 PROTEIN"/>
    <property type="match status" value="1"/>
</dbReference>
<feature type="compositionally biased region" description="Low complexity" evidence="18">
    <location>
        <begin position="28"/>
        <end position="42"/>
    </location>
</feature>
<dbReference type="Pfam" id="PF13639">
    <property type="entry name" value="zf-RING_2"/>
    <property type="match status" value="1"/>
</dbReference>
<evidence type="ECO:0000256" key="17">
    <source>
        <dbReference type="SAM" id="Coils"/>
    </source>
</evidence>
<evidence type="ECO:0000256" key="15">
    <source>
        <dbReference type="ARBA" id="ARBA00034306"/>
    </source>
</evidence>
<evidence type="ECO:0000256" key="9">
    <source>
        <dbReference type="ARBA" id="ARBA00022763"/>
    </source>
</evidence>
<dbReference type="GO" id="GO:0005737">
    <property type="term" value="C:cytoplasm"/>
    <property type="evidence" value="ECO:0007669"/>
    <property type="project" value="UniProtKB-SubCell"/>
</dbReference>
<feature type="compositionally biased region" description="Polar residues" evidence="18">
    <location>
        <begin position="128"/>
        <end position="138"/>
    </location>
</feature>
<keyword evidence="12" id="KW-0862">Zinc</keyword>
<evidence type="ECO:0000259" key="19">
    <source>
        <dbReference type="PROSITE" id="PS50089"/>
    </source>
</evidence>
<dbReference type="Gene3D" id="3.30.40.10">
    <property type="entry name" value="Zinc/RING finger domain, C3HC4 (zinc finger)"/>
    <property type="match status" value="1"/>
</dbReference>
<protein>
    <recommendedName>
        <fullName evidence="4">RING-type E3 ubiquitin transferase</fullName>
        <ecNumber evidence="4">2.3.2.27</ecNumber>
    </recommendedName>
</protein>
<dbReference type="InterPro" id="IPR013083">
    <property type="entry name" value="Znf_RING/FYVE/PHD"/>
</dbReference>
<keyword evidence="8" id="KW-0677">Repeat</keyword>
<name>A0AAD8DLT5_MYTSE</name>
<keyword evidence="17" id="KW-0175">Coiled coil</keyword>
<dbReference type="Proteomes" id="UP001231518">
    <property type="component" value="Chromosome 30"/>
</dbReference>
<dbReference type="PANTHER" id="PTHR16047:SF7">
    <property type="entry name" value="E3 UBIQUITIN-PROTEIN LIGASE RFWD3"/>
    <property type="match status" value="1"/>
</dbReference>
<dbReference type="EC" id="2.3.2.27" evidence="4"/>
<evidence type="ECO:0000256" key="16">
    <source>
        <dbReference type="PROSITE-ProRule" id="PRU00175"/>
    </source>
</evidence>
<evidence type="ECO:0000256" key="4">
    <source>
        <dbReference type="ARBA" id="ARBA00012483"/>
    </source>
</evidence>
<dbReference type="Gene3D" id="2.130.10.10">
    <property type="entry name" value="YVTN repeat-like/Quinoprotein amine dehydrogenase"/>
    <property type="match status" value="1"/>
</dbReference>
<accession>A0AAD8DLT5</accession>
<evidence type="ECO:0000256" key="14">
    <source>
        <dbReference type="ARBA" id="ARBA00023242"/>
    </source>
</evidence>
<keyword evidence="7" id="KW-0808">Transferase</keyword>
<dbReference type="InterPro" id="IPR001841">
    <property type="entry name" value="Znf_RING"/>
</dbReference>
<dbReference type="SUPFAM" id="SSF50978">
    <property type="entry name" value="WD40 repeat-like"/>
    <property type="match status" value="1"/>
</dbReference>
<dbReference type="GO" id="GO:0036297">
    <property type="term" value="P:interstrand cross-link repair"/>
    <property type="evidence" value="ECO:0007669"/>
    <property type="project" value="InterPro"/>
</dbReference>
<proteinExistence type="predicted"/>
<sequence length="723" mass="79252">MFSSDEESSDADADLFEREFRVRDTAAEARTGATTRSSARADGLTTSPSPPRAGAITRSGRTVRTSPTTRAGPIPTNDQVSQLRRPYDQEEFSDRLSNQGGPTEELGPPLRLNDTDRLSPLQPEPVDQGSQTDISASPSILGHVAAGAFDNPDVPRQVDEPGHTPENQPVQRTGDQAGHNADADTTEINHIVHRRAAHDAFHILERLQPEPIVISEDSSHVVTSEESNQSLPEAYVPVLTESVEEPPAKIRKISSPDRTETKNEKLNKSDDLDGETCPICLDSWGNAGKHRLVALKCGHLFGAECVERWLKAQTSNNRTCPTCKSRASLKDLRCIYARRLVAVDNSEVTRLQKQMDILLAQKNRTELQLQTAKMTQRALAEQLEALKKTIRVTKQQTENKAWRFALEKNLELCKDGGCRVLTYNCRTYELYVSQKSTNYLFPGYGIRKISCVDYTPGAFVPLHPKQIRDLAYSQPSDLLLSVALDSTARILQRGMVNVSVNAGIPLWSCAWNINNPDQFYVGGVGGVINLYDFRNPSTYVRSLAGLSGDMSPVVSLCSTEYGLLSCQLNSCCLWESEGGHWKQKSFPVTGAFMSMCYDSESQKALVSMRPKGSERSKLTLCSLKPSLSGGCEIDVDQVINGSARSSVISRATFCKTQGASWVAAHSESDSTLYLHGLDGSRTMSLPAAEPALDVCSIQVNGTSVLAALSESRLRLYKAHTLGN</sequence>
<dbReference type="SMART" id="SM00184">
    <property type="entry name" value="RING"/>
    <property type="match status" value="1"/>
</dbReference>
<dbReference type="InterPro" id="IPR037381">
    <property type="entry name" value="RFWD3"/>
</dbReference>
<keyword evidence="9" id="KW-0227">DNA damage</keyword>